<dbReference type="AlphaFoldDB" id="A0A9P7D489"/>
<evidence type="ECO:0000313" key="1">
    <source>
        <dbReference type="EMBL" id="KAG1779685.1"/>
    </source>
</evidence>
<dbReference type="EMBL" id="JABBWD010000011">
    <property type="protein sequence ID" value="KAG1779685.1"/>
    <property type="molecule type" value="Genomic_DNA"/>
</dbReference>
<evidence type="ECO:0000313" key="2">
    <source>
        <dbReference type="Proteomes" id="UP000714275"/>
    </source>
</evidence>
<dbReference type="OrthoDB" id="2678974at2759"/>
<gene>
    <name evidence="1" type="ORF">EV702DRAFT_1043597</name>
</gene>
<protein>
    <submittedName>
        <fullName evidence="1">Uncharacterized protein</fullName>
    </submittedName>
</protein>
<comment type="caution">
    <text evidence="1">The sequence shown here is derived from an EMBL/GenBank/DDBJ whole genome shotgun (WGS) entry which is preliminary data.</text>
</comment>
<organism evidence="1 2">
    <name type="scientific">Suillus placidus</name>
    <dbReference type="NCBI Taxonomy" id="48579"/>
    <lineage>
        <taxon>Eukaryota</taxon>
        <taxon>Fungi</taxon>
        <taxon>Dikarya</taxon>
        <taxon>Basidiomycota</taxon>
        <taxon>Agaricomycotina</taxon>
        <taxon>Agaricomycetes</taxon>
        <taxon>Agaricomycetidae</taxon>
        <taxon>Boletales</taxon>
        <taxon>Suillineae</taxon>
        <taxon>Suillaceae</taxon>
        <taxon>Suillus</taxon>
    </lineage>
</organism>
<keyword evidence="2" id="KW-1185">Reference proteome</keyword>
<proteinExistence type="predicted"/>
<dbReference type="Proteomes" id="UP000714275">
    <property type="component" value="Unassembled WGS sequence"/>
</dbReference>
<sequence length="219" mass="25244">METPSSPSSTITAPPDCHETARIFAKLSAEAMTCQSALLHYDSVSKSMIEWCWPDDDKGKKVPLLNFEKYRNKHKFRYPCCLCASSSGRQYTEAAVYPWRDMVTNKTCCKNRQILSQIISSYLELPSSSAIVLLMDCLEEHEEPYPIQMEWTWREQAELMMKLGSSVGDGITGAEFRVLFRHCKLYAQKWRMDTTQWEDAMTIMEGDQAWCFVHPAIEL</sequence>
<reference evidence="1" key="1">
    <citation type="journal article" date="2020" name="New Phytol.">
        <title>Comparative genomics reveals dynamic genome evolution in host specialist ectomycorrhizal fungi.</title>
        <authorList>
            <person name="Lofgren L.A."/>
            <person name="Nguyen N.H."/>
            <person name="Vilgalys R."/>
            <person name="Ruytinx J."/>
            <person name="Liao H.L."/>
            <person name="Branco S."/>
            <person name="Kuo A."/>
            <person name="LaButti K."/>
            <person name="Lipzen A."/>
            <person name="Andreopoulos W."/>
            <person name="Pangilinan J."/>
            <person name="Riley R."/>
            <person name="Hundley H."/>
            <person name="Na H."/>
            <person name="Barry K."/>
            <person name="Grigoriev I.V."/>
            <person name="Stajich J.E."/>
            <person name="Kennedy P.G."/>
        </authorList>
    </citation>
    <scope>NUCLEOTIDE SEQUENCE</scope>
    <source>
        <strain evidence="1">DOB743</strain>
    </source>
</reference>
<name>A0A9P7D489_9AGAM</name>
<accession>A0A9P7D489</accession>